<evidence type="ECO:0000256" key="1">
    <source>
        <dbReference type="SAM" id="MobiDB-lite"/>
    </source>
</evidence>
<dbReference type="OMA" id="VTLQMCA"/>
<evidence type="ECO:0000313" key="2">
    <source>
        <dbReference type="EMBL" id="CDO77983.1"/>
    </source>
</evidence>
<dbReference type="OrthoDB" id="2799721at2759"/>
<feature type="region of interest" description="Disordered" evidence="1">
    <location>
        <begin position="51"/>
        <end position="76"/>
    </location>
</feature>
<dbReference type="HOGENOM" id="CLU_742153_0_0_1"/>
<dbReference type="AlphaFoldDB" id="A0A060SZJ6"/>
<accession>A0A060SZJ6</accession>
<evidence type="ECO:0000313" key="3">
    <source>
        <dbReference type="Proteomes" id="UP000029665"/>
    </source>
</evidence>
<protein>
    <submittedName>
        <fullName evidence="2">Uncharacterized protein</fullName>
    </submittedName>
</protein>
<gene>
    <name evidence="2" type="ORF">BN946_scf184811.g4</name>
</gene>
<dbReference type="Proteomes" id="UP000029665">
    <property type="component" value="Unassembled WGS sequence"/>
</dbReference>
<reference evidence="2" key="1">
    <citation type="submission" date="2014-01" db="EMBL/GenBank/DDBJ databases">
        <title>The genome of the white-rot fungus Pycnoporus cinnabarinus: a basidiomycete model with a versatile arsenal for lignocellulosic biomass breakdown.</title>
        <authorList>
            <person name="Levasseur A."/>
            <person name="Lomascolo A."/>
            <person name="Ruiz-Duenas F.J."/>
            <person name="Uzan E."/>
            <person name="Piumi F."/>
            <person name="Kues U."/>
            <person name="Ram A.F.J."/>
            <person name="Murat C."/>
            <person name="Haon M."/>
            <person name="Benoit I."/>
            <person name="Arfi Y."/>
            <person name="Chevret D."/>
            <person name="Drula E."/>
            <person name="Kwon M.J."/>
            <person name="Gouret P."/>
            <person name="Lesage-Meessen L."/>
            <person name="Lombard V."/>
            <person name="Mariette J."/>
            <person name="Noirot C."/>
            <person name="Park J."/>
            <person name="Patyshakuliyeva A."/>
            <person name="Wieneger R.A.B."/>
            <person name="Wosten H.A.B."/>
            <person name="Martin F."/>
            <person name="Coutinho P.M."/>
            <person name="de Vries R."/>
            <person name="Martinez A.T."/>
            <person name="Klopp C."/>
            <person name="Pontarotti P."/>
            <person name="Henrissat B."/>
            <person name="Record E."/>
        </authorList>
    </citation>
    <scope>NUCLEOTIDE SEQUENCE [LARGE SCALE GENOMIC DNA]</scope>
    <source>
        <strain evidence="2">BRFM137</strain>
    </source>
</reference>
<comment type="caution">
    <text evidence="2">The sequence shown here is derived from an EMBL/GenBank/DDBJ whole genome shotgun (WGS) entry which is preliminary data.</text>
</comment>
<organism evidence="2 3">
    <name type="scientific">Pycnoporus cinnabarinus</name>
    <name type="common">Cinnabar-red polypore</name>
    <name type="synonym">Trametes cinnabarina</name>
    <dbReference type="NCBI Taxonomy" id="5643"/>
    <lineage>
        <taxon>Eukaryota</taxon>
        <taxon>Fungi</taxon>
        <taxon>Dikarya</taxon>
        <taxon>Basidiomycota</taxon>
        <taxon>Agaricomycotina</taxon>
        <taxon>Agaricomycetes</taxon>
        <taxon>Polyporales</taxon>
        <taxon>Polyporaceae</taxon>
        <taxon>Trametes</taxon>
    </lineage>
</organism>
<dbReference type="EMBL" id="CCBP010000587">
    <property type="protein sequence ID" value="CDO77983.1"/>
    <property type="molecule type" value="Genomic_DNA"/>
</dbReference>
<keyword evidence="3" id="KW-1185">Reference proteome</keyword>
<sequence>MAGAGAATPLFGYDDLPSSPIQGEGELPLILPGLTSTPSSADSPAAVIPRSASVTSGTHTLAAEISTPTHGRRRRANDIGHGEDLSQHADWAACRVRLKTAGTQELKKIAQLNPAQRELLNTALLLKLSEKIEAIIPSDAQWMMSENLKEKIEQYTFAVLCSPKLELYVEKQGPTKLLMSILERHPSWGYTKDIKNDKYRRDIIIARVGTRFTDRRSDMKELILLSLGPELQPPPSKSPSDSPTLNKPAAQQINIVTLCENIIAKGPRSICEDVTVTLQMCARIAFLRKIMVALLKSPHLKFDRYWNLVDKQLEGLRGLDDSVITRQLTSYLRADLDLYGQVSLPSTVSGEDMHETQQVADLAATGSLHSISEDD</sequence>
<name>A0A060SZJ6_PYCCI</name>
<proteinExistence type="predicted"/>